<dbReference type="OrthoDB" id="9768685at2"/>
<dbReference type="GO" id="GO:0016757">
    <property type="term" value="F:glycosyltransferase activity"/>
    <property type="evidence" value="ECO:0007669"/>
    <property type="project" value="UniProtKB-ARBA"/>
</dbReference>
<keyword evidence="3" id="KW-1185">Reference proteome</keyword>
<dbReference type="PANTHER" id="PTHR12526">
    <property type="entry name" value="GLYCOSYLTRANSFERASE"/>
    <property type="match status" value="1"/>
</dbReference>
<dbReference type="RefSeq" id="WP_146269063.1">
    <property type="nucleotide sequence ID" value="NZ_VOEI01000001.1"/>
</dbReference>
<dbReference type="Pfam" id="PF13439">
    <property type="entry name" value="Glyco_transf_4"/>
    <property type="match status" value="1"/>
</dbReference>
<evidence type="ECO:0000313" key="2">
    <source>
        <dbReference type="EMBL" id="TWR28267.1"/>
    </source>
</evidence>
<name>A0A563UA53_9SPHI</name>
<keyword evidence="2" id="KW-0808">Transferase</keyword>
<evidence type="ECO:0000313" key="3">
    <source>
        <dbReference type="Proteomes" id="UP000318010"/>
    </source>
</evidence>
<dbReference type="CDD" id="cd03825">
    <property type="entry name" value="GT4_WcaC-like"/>
    <property type="match status" value="1"/>
</dbReference>
<dbReference type="PANTHER" id="PTHR12526:SF637">
    <property type="entry name" value="GLYCOSYLTRANSFERASE EPSF-RELATED"/>
    <property type="match status" value="1"/>
</dbReference>
<gene>
    <name evidence="2" type="ORF">FPZ42_03365</name>
</gene>
<feature type="domain" description="Glycosyltransferase subfamily 4-like N-terminal" evidence="1">
    <location>
        <begin position="32"/>
        <end position="243"/>
    </location>
</feature>
<organism evidence="2 3">
    <name type="scientific">Mucilaginibacter achroorhodeus</name>
    <dbReference type="NCBI Taxonomy" id="2599294"/>
    <lineage>
        <taxon>Bacteria</taxon>
        <taxon>Pseudomonadati</taxon>
        <taxon>Bacteroidota</taxon>
        <taxon>Sphingobacteriia</taxon>
        <taxon>Sphingobacteriales</taxon>
        <taxon>Sphingobacteriaceae</taxon>
        <taxon>Mucilaginibacter</taxon>
    </lineage>
</organism>
<proteinExistence type="predicted"/>
<dbReference type="EMBL" id="VOEI01000001">
    <property type="protein sequence ID" value="TWR28267.1"/>
    <property type="molecule type" value="Genomic_DNA"/>
</dbReference>
<sequence>MKQSKVKFLYLVSLYLPREMKVALINTSDAGGGAAEACMRLLNALRQHGIEATMVVQEKRRQAEHVHGVNQSFFGKLKARFNFLLERIPYILFDEREKAVRFAFSTANVGTDITKDDVIKQADVIHIHWTNSGFLSVQDLKKLLALNKPVVWTLHDMWAFTGGCHYAGPCNHFKNQCGNCYFLRDPQDDDLSHSGWLRKSSLFEQAKNLSIVTCSHWLGEVAMKSSLLKGFMIEAIPNPIDTEVFSPKDKAAMRAKWKVTDSAKVILFGAANINDRRKGINFLVEALDHLKALSADERVEIVIFGKNKHFDTSTLPFPVHQLNTITSPSDLAEIYSLADVFISPSVEDNLPNMIMEAMACGTPVVAFNTGGIPDLVDHWTNGYLAEFKSSSDLATGLQMLLNTHEWDKYSSAARYKVKRVFNNEKVAGQYISLYQSVLKPVNG</sequence>
<dbReference type="InterPro" id="IPR028098">
    <property type="entry name" value="Glyco_trans_4-like_N"/>
</dbReference>
<protein>
    <submittedName>
        <fullName evidence="2">Glycosyltransferase</fullName>
    </submittedName>
</protein>
<dbReference type="SUPFAM" id="SSF53756">
    <property type="entry name" value="UDP-Glycosyltransferase/glycogen phosphorylase"/>
    <property type="match status" value="1"/>
</dbReference>
<comment type="caution">
    <text evidence="2">The sequence shown here is derived from an EMBL/GenBank/DDBJ whole genome shotgun (WGS) entry which is preliminary data.</text>
</comment>
<dbReference type="AlphaFoldDB" id="A0A563UA53"/>
<evidence type="ECO:0000259" key="1">
    <source>
        <dbReference type="Pfam" id="PF13439"/>
    </source>
</evidence>
<reference evidence="2 3" key="1">
    <citation type="submission" date="2019-07" db="EMBL/GenBank/DDBJ databases">
        <authorList>
            <person name="Kim J."/>
        </authorList>
    </citation>
    <scope>NUCLEOTIDE SEQUENCE [LARGE SCALE GENOMIC DNA]</scope>
    <source>
        <strain evidence="2 3">MJ1a</strain>
    </source>
</reference>
<dbReference type="Proteomes" id="UP000318010">
    <property type="component" value="Unassembled WGS sequence"/>
</dbReference>
<accession>A0A563UA53</accession>
<dbReference type="Gene3D" id="3.40.50.2000">
    <property type="entry name" value="Glycogen Phosphorylase B"/>
    <property type="match status" value="2"/>
</dbReference>
<dbReference type="Pfam" id="PF13692">
    <property type="entry name" value="Glyco_trans_1_4"/>
    <property type="match status" value="1"/>
</dbReference>